<evidence type="ECO:0000313" key="2">
    <source>
        <dbReference type="EMBL" id="MCY9520782.1"/>
    </source>
</evidence>
<keyword evidence="3" id="KW-1185">Reference proteome</keyword>
<accession>A0ABT4DTU7</accession>
<feature type="compositionally biased region" description="Basic and acidic residues" evidence="1">
    <location>
        <begin position="10"/>
        <end position="22"/>
    </location>
</feature>
<organism evidence="2 3">
    <name type="scientific">Paenibacillus apiarius</name>
    <dbReference type="NCBI Taxonomy" id="46240"/>
    <lineage>
        <taxon>Bacteria</taxon>
        <taxon>Bacillati</taxon>
        <taxon>Bacillota</taxon>
        <taxon>Bacilli</taxon>
        <taxon>Bacillales</taxon>
        <taxon>Paenibacillaceae</taxon>
        <taxon>Paenibacillus</taxon>
    </lineage>
</organism>
<sequence length="47" mass="5249">MEIFPADLVPDERGAERSKADDAAQQQAVKRALLNRSRSQGMLDISY</sequence>
<name>A0ABT4DTU7_9BACL</name>
<comment type="caution">
    <text evidence="2">The sequence shown here is derived from an EMBL/GenBank/DDBJ whole genome shotgun (WGS) entry which is preliminary data.</text>
</comment>
<dbReference type="RefSeq" id="WP_176392935.1">
    <property type="nucleotide sequence ID" value="NZ_JAMDLV010000036.1"/>
</dbReference>
<protein>
    <submittedName>
        <fullName evidence="2">Uncharacterized protein</fullName>
    </submittedName>
</protein>
<gene>
    <name evidence="2" type="ORF">M5X09_14085</name>
</gene>
<reference evidence="2 3" key="1">
    <citation type="submission" date="2022-05" db="EMBL/GenBank/DDBJ databases">
        <title>Genome Sequencing of Bee-Associated Microbes.</title>
        <authorList>
            <person name="Dunlap C."/>
        </authorList>
    </citation>
    <scope>NUCLEOTIDE SEQUENCE [LARGE SCALE GENOMIC DNA]</scope>
    <source>
        <strain evidence="2 3">NRRL NRS-1438</strain>
    </source>
</reference>
<dbReference type="EMBL" id="JAMDLW010000019">
    <property type="protein sequence ID" value="MCY9520782.1"/>
    <property type="molecule type" value="Genomic_DNA"/>
</dbReference>
<proteinExistence type="predicted"/>
<dbReference type="Proteomes" id="UP001207626">
    <property type="component" value="Unassembled WGS sequence"/>
</dbReference>
<evidence type="ECO:0000313" key="3">
    <source>
        <dbReference type="Proteomes" id="UP001207626"/>
    </source>
</evidence>
<evidence type="ECO:0000256" key="1">
    <source>
        <dbReference type="SAM" id="MobiDB-lite"/>
    </source>
</evidence>
<feature type="region of interest" description="Disordered" evidence="1">
    <location>
        <begin position="1"/>
        <end position="47"/>
    </location>
</feature>